<dbReference type="GO" id="GO:0001653">
    <property type="term" value="F:peptide receptor activity"/>
    <property type="evidence" value="ECO:0007669"/>
    <property type="project" value="TreeGrafter"/>
</dbReference>
<dbReference type="PANTHER" id="PTHR11920">
    <property type="entry name" value="GUANYLYL CYCLASE"/>
    <property type="match status" value="1"/>
</dbReference>
<keyword evidence="5 9" id="KW-0472">Membrane</keyword>
<evidence type="ECO:0000256" key="4">
    <source>
        <dbReference type="ARBA" id="ARBA00022989"/>
    </source>
</evidence>
<dbReference type="GO" id="GO:0000166">
    <property type="term" value="F:nucleotide binding"/>
    <property type="evidence" value="ECO:0007669"/>
    <property type="project" value="UniProtKB-KW"/>
</dbReference>
<evidence type="ECO:0000256" key="8">
    <source>
        <dbReference type="SAM" id="MobiDB-lite"/>
    </source>
</evidence>
<dbReference type="PROSITE" id="PS50125">
    <property type="entry name" value="GUANYLATE_CYCLASE_2"/>
    <property type="match status" value="1"/>
</dbReference>
<evidence type="ECO:0000256" key="7">
    <source>
        <dbReference type="RuleBase" id="RU000405"/>
    </source>
</evidence>
<dbReference type="CDD" id="cd07302">
    <property type="entry name" value="CHD"/>
    <property type="match status" value="1"/>
</dbReference>
<feature type="transmembrane region" description="Helical" evidence="9">
    <location>
        <begin position="142"/>
        <end position="160"/>
    </location>
</feature>
<dbReference type="InterPro" id="IPR018297">
    <property type="entry name" value="A/G_cyclase_CS"/>
</dbReference>
<sequence length="626" mass="69787">MAFVNLVKQLPCCLRCMHKEDYDFKENIDFDKGTFVEPKRFRLSSFKDRNLERKYLGCLASTQRARVYMAYALALLLTLVVPLLWAIYKGITSQDGDPEYLGSTAALKGLGYSVTAAAPLIIGYFICIYMYESKTYESKNHVYHVTQLALSLSTLFVQSMPNMSSDNMGISNEDEVYQGSPISVVVMTVGVMLRILFGRNGWIAQNIFFFLSYYFTVLVAAMPFYYALEVCAWMLAFQWGQIAGSIFMVEPSDYILNIDEEVGGNPAALKADAYFATCGLLFYITAVAVLTVTLSYIEDKKSRDQFCDREVINLQQEHAIKSAKEREELLLREKERQEALISQIFPKVIARQLIKESASIRDASVRGEEGCGQEGEGDQGMDFNNIGRTVARMHQEVTIFFSDIVGFTSMSNECPPYSVMAFLHNLFTAFDGLVDRDTNLWKVETIGDAFMVAAGLDVVEEDEDCDDDAGGDHPSLDRLPSAGSWKKRKKERGSAMATMSFKDDSKLHASASAFAAVKFGKEALETAGRLVMPNGKNCQVRAGIHTGDVCSGVVGSRMPRFCLFGDTVNTASRMESTGVPGRMQISQSTYELVCDKLGFSWEPRKVQVKGKGFMVSYLLSSVEKSY</sequence>
<keyword evidence="2 9" id="KW-0812">Transmembrane</keyword>
<dbReference type="EMBL" id="CP031042">
    <property type="protein sequence ID" value="QDZ23179.1"/>
    <property type="molecule type" value="Genomic_DNA"/>
</dbReference>
<dbReference type="SUPFAM" id="SSF55073">
    <property type="entry name" value="Nucleotide cyclase"/>
    <property type="match status" value="1"/>
</dbReference>
<feature type="transmembrane region" description="Helical" evidence="9">
    <location>
        <begin position="68"/>
        <end position="88"/>
    </location>
</feature>
<evidence type="ECO:0000313" key="11">
    <source>
        <dbReference type="EMBL" id="QDZ23179.1"/>
    </source>
</evidence>
<evidence type="ECO:0000256" key="9">
    <source>
        <dbReference type="SAM" id="Phobius"/>
    </source>
</evidence>
<evidence type="ECO:0000313" key="12">
    <source>
        <dbReference type="Proteomes" id="UP000316726"/>
    </source>
</evidence>
<dbReference type="GO" id="GO:0005886">
    <property type="term" value="C:plasma membrane"/>
    <property type="evidence" value="ECO:0007669"/>
    <property type="project" value="TreeGrafter"/>
</dbReference>
<dbReference type="SMART" id="SM00044">
    <property type="entry name" value="CYCc"/>
    <property type="match status" value="1"/>
</dbReference>
<comment type="similarity">
    <text evidence="7">Belongs to the adenylyl cyclase class-4/guanylyl cyclase family.</text>
</comment>
<dbReference type="Pfam" id="PF00211">
    <property type="entry name" value="Guanylate_cyc"/>
    <property type="match status" value="1"/>
</dbReference>
<accession>A0A5B8MRG5</accession>
<dbReference type="Gene3D" id="3.30.70.1230">
    <property type="entry name" value="Nucleotide cyclase"/>
    <property type="match status" value="1"/>
</dbReference>
<keyword evidence="4 9" id="KW-1133">Transmembrane helix</keyword>
<feature type="transmembrane region" description="Helical" evidence="9">
    <location>
        <begin position="180"/>
        <end position="197"/>
    </location>
</feature>
<feature type="transmembrane region" description="Helical" evidence="9">
    <location>
        <begin position="273"/>
        <end position="297"/>
    </location>
</feature>
<feature type="transmembrane region" description="Helical" evidence="9">
    <location>
        <begin position="110"/>
        <end position="130"/>
    </location>
</feature>
<dbReference type="Proteomes" id="UP000316726">
    <property type="component" value="Chromosome 9"/>
</dbReference>
<dbReference type="GO" id="GO:0007168">
    <property type="term" value="P:receptor guanylyl cyclase signaling pathway"/>
    <property type="evidence" value="ECO:0007669"/>
    <property type="project" value="TreeGrafter"/>
</dbReference>
<feature type="domain" description="Guanylate cyclase" evidence="10">
    <location>
        <begin position="398"/>
        <end position="575"/>
    </location>
</feature>
<feature type="region of interest" description="Disordered" evidence="8">
    <location>
        <begin position="463"/>
        <end position="488"/>
    </location>
</feature>
<dbReference type="STRING" id="1764295.A0A5B8MRG5"/>
<comment type="subcellular location">
    <subcellularLocation>
        <location evidence="1">Membrane</location>
    </subcellularLocation>
</comment>
<dbReference type="InterPro" id="IPR029787">
    <property type="entry name" value="Nucleotide_cyclase"/>
</dbReference>
<evidence type="ECO:0000256" key="6">
    <source>
        <dbReference type="ARBA" id="ARBA00023239"/>
    </source>
</evidence>
<dbReference type="OrthoDB" id="548029at2759"/>
<evidence type="ECO:0000256" key="2">
    <source>
        <dbReference type="ARBA" id="ARBA00022692"/>
    </source>
</evidence>
<protein>
    <submittedName>
        <fullName evidence="11">Guanylate cyclase</fullName>
    </submittedName>
</protein>
<dbReference type="GO" id="GO:0035556">
    <property type="term" value="P:intracellular signal transduction"/>
    <property type="evidence" value="ECO:0007669"/>
    <property type="project" value="InterPro"/>
</dbReference>
<evidence type="ECO:0000256" key="3">
    <source>
        <dbReference type="ARBA" id="ARBA00022741"/>
    </source>
</evidence>
<dbReference type="AlphaFoldDB" id="A0A5B8MRG5"/>
<feature type="transmembrane region" description="Helical" evidence="9">
    <location>
        <begin position="209"/>
        <end position="228"/>
    </location>
</feature>
<dbReference type="InterPro" id="IPR050401">
    <property type="entry name" value="Cyclic_nucleotide_synthase"/>
</dbReference>
<keyword evidence="6 7" id="KW-0456">Lyase</keyword>
<evidence type="ECO:0000256" key="5">
    <source>
        <dbReference type="ARBA" id="ARBA00023136"/>
    </source>
</evidence>
<keyword evidence="12" id="KW-1185">Reference proteome</keyword>
<reference evidence="11 12" key="1">
    <citation type="submission" date="2018-07" db="EMBL/GenBank/DDBJ databases">
        <title>The complete nuclear genome of the prasinophyte Chloropicon primus (CCMP1205).</title>
        <authorList>
            <person name="Pombert J.-F."/>
            <person name="Otis C."/>
            <person name="Turmel M."/>
            <person name="Lemieux C."/>
        </authorList>
    </citation>
    <scope>NUCLEOTIDE SEQUENCE [LARGE SCALE GENOMIC DNA]</scope>
    <source>
        <strain evidence="11 12">CCMP1205</strain>
    </source>
</reference>
<dbReference type="GO" id="GO:0004016">
    <property type="term" value="F:adenylate cyclase activity"/>
    <property type="evidence" value="ECO:0007669"/>
    <property type="project" value="TreeGrafter"/>
</dbReference>
<dbReference type="PANTHER" id="PTHR11920:SF335">
    <property type="entry name" value="GUANYLATE CYCLASE"/>
    <property type="match status" value="1"/>
</dbReference>
<evidence type="ECO:0000259" key="10">
    <source>
        <dbReference type="PROSITE" id="PS50125"/>
    </source>
</evidence>
<keyword evidence="3" id="KW-0547">Nucleotide-binding</keyword>
<dbReference type="GO" id="GO:0004383">
    <property type="term" value="F:guanylate cyclase activity"/>
    <property type="evidence" value="ECO:0007669"/>
    <property type="project" value="TreeGrafter"/>
</dbReference>
<gene>
    <name evidence="11" type="ORF">A3770_09p56970</name>
</gene>
<evidence type="ECO:0000256" key="1">
    <source>
        <dbReference type="ARBA" id="ARBA00004370"/>
    </source>
</evidence>
<dbReference type="PROSITE" id="PS00452">
    <property type="entry name" value="GUANYLATE_CYCLASE_1"/>
    <property type="match status" value="1"/>
</dbReference>
<dbReference type="InterPro" id="IPR001054">
    <property type="entry name" value="A/G_cyclase"/>
</dbReference>
<organism evidence="11 12">
    <name type="scientific">Chloropicon primus</name>
    <dbReference type="NCBI Taxonomy" id="1764295"/>
    <lineage>
        <taxon>Eukaryota</taxon>
        <taxon>Viridiplantae</taxon>
        <taxon>Chlorophyta</taxon>
        <taxon>Chloropicophyceae</taxon>
        <taxon>Chloropicales</taxon>
        <taxon>Chloropicaceae</taxon>
        <taxon>Chloropicon</taxon>
    </lineage>
</organism>
<proteinExistence type="inferred from homology"/>
<name>A0A5B8MRG5_9CHLO</name>